<reference evidence="1" key="1">
    <citation type="journal article" date="2019" name="Sci. Rep.">
        <title>Draft genome of Tanacetum cinerariifolium, the natural source of mosquito coil.</title>
        <authorList>
            <person name="Yamashiro T."/>
            <person name="Shiraishi A."/>
            <person name="Satake H."/>
            <person name="Nakayama K."/>
        </authorList>
    </citation>
    <scope>NUCLEOTIDE SEQUENCE</scope>
</reference>
<proteinExistence type="predicted"/>
<feature type="non-terminal residue" evidence="1">
    <location>
        <position position="1"/>
    </location>
</feature>
<organism evidence="1">
    <name type="scientific">Tanacetum cinerariifolium</name>
    <name type="common">Dalmatian daisy</name>
    <name type="synonym">Chrysanthemum cinerariifolium</name>
    <dbReference type="NCBI Taxonomy" id="118510"/>
    <lineage>
        <taxon>Eukaryota</taxon>
        <taxon>Viridiplantae</taxon>
        <taxon>Streptophyta</taxon>
        <taxon>Embryophyta</taxon>
        <taxon>Tracheophyta</taxon>
        <taxon>Spermatophyta</taxon>
        <taxon>Magnoliopsida</taxon>
        <taxon>eudicotyledons</taxon>
        <taxon>Gunneridae</taxon>
        <taxon>Pentapetalae</taxon>
        <taxon>asterids</taxon>
        <taxon>campanulids</taxon>
        <taxon>Asterales</taxon>
        <taxon>Asteraceae</taxon>
        <taxon>Asteroideae</taxon>
        <taxon>Anthemideae</taxon>
        <taxon>Anthemidinae</taxon>
        <taxon>Tanacetum</taxon>
    </lineage>
</organism>
<accession>A0A699XGU2</accession>
<feature type="non-terminal residue" evidence="1">
    <location>
        <position position="65"/>
    </location>
</feature>
<evidence type="ECO:0000313" key="1">
    <source>
        <dbReference type="EMBL" id="GFD56091.1"/>
    </source>
</evidence>
<gene>
    <name evidence="1" type="ORF">Tci_928060</name>
</gene>
<name>A0A699XGU2_TANCI</name>
<protein>
    <submittedName>
        <fullName evidence="1">Uncharacterized protein</fullName>
    </submittedName>
</protein>
<sequence>DLCPRFVQALVPDAGGEELDRVHLVDEAEDLGGGTALVEGTDDVRVGDDVGLEFAGLDIEDEDED</sequence>
<dbReference type="AlphaFoldDB" id="A0A699XGU2"/>
<dbReference type="EMBL" id="BKCJ011825261">
    <property type="protein sequence ID" value="GFD56091.1"/>
    <property type="molecule type" value="Genomic_DNA"/>
</dbReference>
<comment type="caution">
    <text evidence="1">The sequence shown here is derived from an EMBL/GenBank/DDBJ whole genome shotgun (WGS) entry which is preliminary data.</text>
</comment>